<proteinExistence type="predicted"/>
<keyword evidence="2" id="KW-1185">Reference proteome</keyword>
<protein>
    <recommendedName>
        <fullName evidence="3">Glutamine amidotransferase type-2 domain-containing protein</fullName>
    </recommendedName>
</protein>
<evidence type="ECO:0000313" key="2">
    <source>
        <dbReference type="Proteomes" id="UP001165082"/>
    </source>
</evidence>
<evidence type="ECO:0008006" key="3">
    <source>
        <dbReference type="Google" id="ProtNLM"/>
    </source>
</evidence>
<evidence type="ECO:0000313" key="1">
    <source>
        <dbReference type="EMBL" id="GMH51933.1"/>
    </source>
</evidence>
<reference evidence="1" key="1">
    <citation type="submission" date="2022-07" db="EMBL/GenBank/DDBJ databases">
        <title>Genome analysis of Parmales, a sister group of diatoms, reveals the evolutionary specialization of diatoms from phago-mixotrophs to photoautotrophs.</title>
        <authorList>
            <person name="Ban H."/>
            <person name="Sato S."/>
            <person name="Yoshikawa S."/>
            <person name="Kazumasa Y."/>
            <person name="Nakamura Y."/>
            <person name="Ichinomiya M."/>
            <person name="Saitoh K."/>
            <person name="Sato N."/>
            <person name="Blanc-Mathieu R."/>
            <person name="Endo H."/>
            <person name="Kuwata A."/>
            <person name="Ogata H."/>
        </authorList>
    </citation>
    <scope>NUCLEOTIDE SEQUENCE</scope>
</reference>
<name>A0A9W7DQX4_9STRA</name>
<dbReference type="AlphaFoldDB" id="A0A9W7DQX4"/>
<feature type="non-terminal residue" evidence="1">
    <location>
        <position position="1"/>
    </location>
</feature>
<dbReference type="EMBL" id="BRXZ01000720">
    <property type="protein sequence ID" value="GMH51933.1"/>
    <property type="molecule type" value="Genomic_DNA"/>
</dbReference>
<accession>A0A9W7DQX4</accession>
<organism evidence="1 2">
    <name type="scientific">Triparma retinervis</name>
    <dbReference type="NCBI Taxonomy" id="2557542"/>
    <lineage>
        <taxon>Eukaryota</taxon>
        <taxon>Sar</taxon>
        <taxon>Stramenopiles</taxon>
        <taxon>Ochrophyta</taxon>
        <taxon>Bolidophyceae</taxon>
        <taxon>Parmales</taxon>
        <taxon>Triparmaceae</taxon>
        <taxon>Triparma</taxon>
    </lineage>
</organism>
<sequence>MSDMKLFDGYKALSHERDACGVGFIANTSNGPYGTNKVLEQGLEALSCME</sequence>
<comment type="caution">
    <text evidence="1">The sequence shown here is derived from an EMBL/GenBank/DDBJ whole genome shotgun (WGS) entry which is preliminary data.</text>
</comment>
<dbReference type="Proteomes" id="UP001165082">
    <property type="component" value="Unassembled WGS sequence"/>
</dbReference>
<gene>
    <name evidence="1" type="ORF">TrRE_jg11798</name>
</gene>